<dbReference type="InterPro" id="IPR052356">
    <property type="entry name" value="Thiol_S-MT"/>
</dbReference>
<dbReference type="GO" id="GO:0008757">
    <property type="term" value="F:S-adenosylmethionine-dependent methyltransferase activity"/>
    <property type="evidence" value="ECO:0007669"/>
    <property type="project" value="InterPro"/>
</dbReference>
<reference evidence="2 3" key="1">
    <citation type="submission" date="2018-11" db="EMBL/GenBank/DDBJ databases">
        <title>Genomic Encyclopedia of Type Strains, Phase IV (KMG-IV): sequencing the most valuable type-strain genomes for metagenomic binning, comparative biology and taxonomic classification.</title>
        <authorList>
            <person name="Goeker M."/>
        </authorList>
    </citation>
    <scope>NUCLEOTIDE SEQUENCE [LARGE SCALE GENOMIC DNA]</scope>
    <source>
        <strain evidence="2 3">DSM 100316</strain>
    </source>
</reference>
<evidence type="ECO:0000313" key="2">
    <source>
        <dbReference type="EMBL" id="ROS05397.1"/>
    </source>
</evidence>
<dbReference type="Gene3D" id="3.40.50.150">
    <property type="entry name" value="Vaccinia Virus protein VP39"/>
    <property type="match status" value="1"/>
</dbReference>
<keyword evidence="2" id="KW-0808">Transferase</keyword>
<keyword evidence="2" id="KW-0489">Methyltransferase</keyword>
<dbReference type="AlphaFoldDB" id="A0A3N2E035"/>
<dbReference type="CDD" id="cd02440">
    <property type="entry name" value="AdoMet_MTases"/>
    <property type="match status" value="1"/>
</dbReference>
<dbReference type="InterPro" id="IPR029063">
    <property type="entry name" value="SAM-dependent_MTases_sf"/>
</dbReference>
<dbReference type="GO" id="GO:0032259">
    <property type="term" value="P:methylation"/>
    <property type="evidence" value="ECO:0007669"/>
    <property type="project" value="UniProtKB-KW"/>
</dbReference>
<feature type="domain" description="Methyltransferase type 11" evidence="1">
    <location>
        <begin position="37"/>
        <end position="134"/>
    </location>
</feature>
<evidence type="ECO:0000313" key="3">
    <source>
        <dbReference type="Proteomes" id="UP000275394"/>
    </source>
</evidence>
<dbReference type="InterPro" id="IPR013216">
    <property type="entry name" value="Methyltransf_11"/>
</dbReference>
<organism evidence="2 3">
    <name type="scientific">Sinobacterium caligoides</name>
    <dbReference type="NCBI Taxonomy" id="933926"/>
    <lineage>
        <taxon>Bacteria</taxon>
        <taxon>Pseudomonadati</taxon>
        <taxon>Pseudomonadota</taxon>
        <taxon>Gammaproteobacteria</taxon>
        <taxon>Cellvibrionales</taxon>
        <taxon>Spongiibacteraceae</taxon>
        <taxon>Sinobacterium</taxon>
    </lineage>
</organism>
<keyword evidence="3" id="KW-1185">Reference proteome</keyword>
<dbReference type="EMBL" id="RKHR01000003">
    <property type="protein sequence ID" value="ROS05397.1"/>
    <property type="molecule type" value="Genomic_DNA"/>
</dbReference>
<dbReference type="PANTHER" id="PTHR45036:SF1">
    <property type="entry name" value="METHYLTRANSFERASE LIKE 7A"/>
    <property type="match status" value="1"/>
</dbReference>
<gene>
    <name evidence="2" type="ORF">EDC56_0927</name>
</gene>
<protein>
    <submittedName>
        <fullName evidence="2">Methyltransferase family protein</fullName>
    </submittedName>
</protein>
<dbReference type="OrthoDB" id="323463at2"/>
<sequence>MLSLGALLYDKIMKPTEQACLIEWRADLLKGVDGKVLEIGAGTGASLALYPNNSSLELYLAEPDHNMRSQLAEKVNASNLSNVAILACPSEAIESEDNFYDHVFVSLVCCSVNDVEASLQEIKRVMKPGGRFIFLEHVAAEEGTKRRKWQGRVNFLWRKLAGNCHLNRETEKHIKQAGFIITEIKRESMRKSMPLVRPTIRGIARLS</sequence>
<evidence type="ECO:0000259" key="1">
    <source>
        <dbReference type="Pfam" id="PF08241"/>
    </source>
</evidence>
<dbReference type="SUPFAM" id="SSF53335">
    <property type="entry name" value="S-adenosyl-L-methionine-dependent methyltransferases"/>
    <property type="match status" value="1"/>
</dbReference>
<name>A0A3N2E035_9GAMM</name>
<dbReference type="Proteomes" id="UP000275394">
    <property type="component" value="Unassembled WGS sequence"/>
</dbReference>
<dbReference type="Pfam" id="PF08241">
    <property type="entry name" value="Methyltransf_11"/>
    <property type="match status" value="1"/>
</dbReference>
<proteinExistence type="predicted"/>
<comment type="caution">
    <text evidence="2">The sequence shown here is derived from an EMBL/GenBank/DDBJ whole genome shotgun (WGS) entry which is preliminary data.</text>
</comment>
<dbReference type="PANTHER" id="PTHR45036">
    <property type="entry name" value="METHYLTRANSFERASE LIKE 7B"/>
    <property type="match status" value="1"/>
</dbReference>
<accession>A0A3N2E035</accession>